<keyword evidence="4 6" id="KW-0472">Membrane</keyword>
<evidence type="ECO:0000256" key="2">
    <source>
        <dbReference type="ARBA" id="ARBA00022692"/>
    </source>
</evidence>
<dbReference type="GO" id="GO:0016020">
    <property type="term" value="C:membrane"/>
    <property type="evidence" value="ECO:0007669"/>
    <property type="project" value="UniProtKB-SubCell"/>
</dbReference>
<feature type="region of interest" description="Disordered" evidence="5">
    <location>
        <begin position="18"/>
        <end position="44"/>
    </location>
</feature>
<dbReference type="EMBL" id="HBIZ01034268">
    <property type="protein sequence ID" value="CAE0769224.1"/>
    <property type="molecule type" value="Transcribed_RNA"/>
</dbReference>
<sequence>MGSGAAASNTHTFAAPVADKVVPSSKMPAEEQKVEAAPQQQEASVEKSKMKRPYVFQYTLALVIAGLTALFAWRCTGQLYGGRSVQHVWWYGWVTALSTGFGALPLAFCSSFDDWWLGAANALAAGMMTAASIALVLEGAQLEVGESGGIDLGVPAGVEAMGASAVGPAWQSALCGMIVGVVSIVASQRLISKYDDAKLGILDGVDARKALLILVVMTIHSFSEGIGIGVSFGEQSTHQLGMMVTTTLAVHNVPEGFAISVVLVSRGMSVLGAALWSICTSLPQPIMAIAGFHFVDSFALLQPAGLGFAAGAMLWVAWVELVADAVESCGVFATASIGVAAGAVMWTCHELLS</sequence>
<accession>A0A7S4BKV0</accession>
<feature type="transmembrane region" description="Helical" evidence="6">
    <location>
        <begin position="115"/>
        <end position="137"/>
    </location>
</feature>
<gene>
    <name evidence="7" type="ORF">PCAR00345_LOCUS21836</name>
</gene>
<evidence type="ECO:0000313" key="7">
    <source>
        <dbReference type="EMBL" id="CAE0769224.1"/>
    </source>
</evidence>
<feature type="transmembrane region" description="Helical" evidence="6">
    <location>
        <begin position="330"/>
        <end position="348"/>
    </location>
</feature>
<keyword evidence="2 6" id="KW-0812">Transmembrane</keyword>
<dbReference type="PANTHER" id="PTHR11040">
    <property type="entry name" value="ZINC/IRON TRANSPORTER"/>
    <property type="match status" value="1"/>
</dbReference>
<name>A0A7S4BKV0_CHRCT</name>
<evidence type="ECO:0000256" key="5">
    <source>
        <dbReference type="SAM" id="MobiDB-lite"/>
    </source>
</evidence>
<evidence type="ECO:0000256" key="6">
    <source>
        <dbReference type="SAM" id="Phobius"/>
    </source>
</evidence>
<evidence type="ECO:0000256" key="4">
    <source>
        <dbReference type="ARBA" id="ARBA00023136"/>
    </source>
</evidence>
<reference evidence="7" key="1">
    <citation type="submission" date="2021-01" db="EMBL/GenBank/DDBJ databases">
        <authorList>
            <person name="Corre E."/>
            <person name="Pelletier E."/>
            <person name="Niang G."/>
            <person name="Scheremetjew M."/>
            <person name="Finn R."/>
            <person name="Kale V."/>
            <person name="Holt S."/>
            <person name="Cochrane G."/>
            <person name="Meng A."/>
            <person name="Brown T."/>
            <person name="Cohen L."/>
        </authorList>
    </citation>
    <scope>NUCLEOTIDE SEQUENCE</scope>
    <source>
        <strain evidence="7">CCMP645</strain>
    </source>
</reference>
<proteinExistence type="predicted"/>
<dbReference type="PANTHER" id="PTHR11040:SF70">
    <property type="entry name" value="OS05G0316100 PROTEIN"/>
    <property type="match status" value="1"/>
</dbReference>
<keyword evidence="3 6" id="KW-1133">Transmembrane helix</keyword>
<feature type="transmembrane region" description="Helical" evidence="6">
    <location>
        <begin position="298"/>
        <end position="318"/>
    </location>
</feature>
<feature type="transmembrane region" description="Helical" evidence="6">
    <location>
        <begin position="211"/>
        <end position="233"/>
    </location>
</feature>
<feature type="transmembrane region" description="Helical" evidence="6">
    <location>
        <begin position="88"/>
        <end position="108"/>
    </location>
</feature>
<feature type="transmembrane region" description="Helical" evidence="6">
    <location>
        <begin position="169"/>
        <end position="191"/>
    </location>
</feature>
<dbReference type="Pfam" id="PF02535">
    <property type="entry name" value="Zip"/>
    <property type="match status" value="1"/>
</dbReference>
<dbReference type="InterPro" id="IPR003689">
    <property type="entry name" value="ZIP"/>
</dbReference>
<feature type="transmembrane region" description="Helical" evidence="6">
    <location>
        <begin position="54"/>
        <end position="73"/>
    </location>
</feature>
<organism evidence="7">
    <name type="scientific">Chrysotila carterae</name>
    <name type="common">Marine alga</name>
    <name type="synonym">Syracosphaera carterae</name>
    <dbReference type="NCBI Taxonomy" id="13221"/>
    <lineage>
        <taxon>Eukaryota</taxon>
        <taxon>Haptista</taxon>
        <taxon>Haptophyta</taxon>
        <taxon>Prymnesiophyceae</taxon>
        <taxon>Isochrysidales</taxon>
        <taxon>Isochrysidaceae</taxon>
        <taxon>Chrysotila</taxon>
    </lineage>
</organism>
<evidence type="ECO:0000256" key="1">
    <source>
        <dbReference type="ARBA" id="ARBA00004141"/>
    </source>
</evidence>
<evidence type="ECO:0000256" key="3">
    <source>
        <dbReference type="ARBA" id="ARBA00022989"/>
    </source>
</evidence>
<dbReference type="AlphaFoldDB" id="A0A7S4BKV0"/>
<protein>
    <submittedName>
        <fullName evidence="7">Uncharacterized protein</fullName>
    </submittedName>
</protein>
<comment type="subcellular location">
    <subcellularLocation>
        <location evidence="1">Membrane</location>
        <topology evidence="1">Multi-pass membrane protein</topology>
    </subcellularLocation>
</comment>
<dbReference type="GO" id="GO:0005385">
    <property type="term" value="F:zinc ion transmembrane transporter activity"/>
    <property type="evidence" value="ECO:0007669"/>
    <property type="project" value="TreeGrafter"/>
</dbReference>